<comment type="caution">
    <text evidence="1">The sequence shown here is derived from an EMBL/GenBank/DDBJ whole genome shotgun (WGS) entry which is preliminary data.</text>
</comment>
<proteinExistence type="predicted"/>
<dbReference type="Proteomes" id="UP001458880">
    <property type="component" value="Unassembled WGS sequence"/>
</dbReference>
<gene>
    <name evidence="1" type="ORF">QE152_g8944</name>
</gene>
<name>A0AAW1LW82_POPJA</name>
<dbReference type="EMBL" id="JASPKY010000074">
    <property type="protein sequence ID" value="KAK9739483.1"/>
    <property type="molecule type" value="Genomic_DNA"/>
</dbReference>
<evidence type="ECO:0000313" key="1">
    <source>
        <dbReference type="EMBL" id="KAK9739483.1"/>
    </source>
</evidence>
<reference evidence="1 2" key="1">
    <citation type="journal article" date="2024" name="BMC Genomics">
        <title>De novo assembly and annotation of Popillia japonica's genome with initial clues to its potential as an invasive pest.</title>
        <authorList>
            <person name="Cucini C."/>
            <person name="Boschi S."/>
            <person name="Funari R."/>
            <person name="Cardaioli E."/>
            <person name="Iannotti N."/>
            <person name="Marturano G."/>
            <person name="Paoli F."/>
            <person name="Bruttini M."/>
            <person name="Carapelli A."/>
            <person name="Frati F."/>
            <person name="Nardi F."/>
        </authorList>
    </citation>
    <scope>NUCLEOTIDE SEQUENCE [LARGE SCALE GENOMIC DNA]</scope>
    <source>
        <strain evidence="1">DMR45628</strain>
    </source>
</reference>
<evidence type="ECO:0000313" key="2">
    <source>
        <dbReference type="Proteomes" id="UP001458880"/>
    </source>
</evidence>
<dbReference type="AlphaFoldDB" id="A0AAW1LW82"/>
<organism evidence="1 2">
    <name type="scientific">Popillia japonica</name>
    <name type="common">Japanese beetle</name>
    <dbReference type="NCBI Taxonomy" id="7064"/>
    <lineage>
        <taxon>Eukaryota</taxon>
        <taxon>Metazoa</taxon>
        <taxon>Ecdysozoa</taxon>
        <taxon>Arthropoda</taxon>
        <taxon>Hexapoda</taxon>
        <taxon>Insecta</taxon>
        <taxon>Pterygota</taxon>
        <taxon>Neoptera</taxon>
        <taxon>Endopterygota</taxon>
        <taxon>Coleoptera</taxon>
        <taxon>Polyphaga</taxon>
        <taxon>Scarabaeiformia</taxon>
        <taxon>Scarabaeidae</taxon>
        <taxon>Rutelinae</taxon>
        <taxon>Popillia</taxon>
    </lineage>
</organism>
<accession>A0AAW1LW82</accession>
<keyword evidence="2" id="KW-1185">Reference proteome</keyword>
<sequence>MSRERERTDVSLTLPLRYLPGGLILIKEFTGIKLRTTETPTTLLATIPPCSMKQSRANVRVRREARRRCESETRLNGETLRNFLISQVEVVEMIRFLSNFGGQIVAVSCNPRLVFKVFL</sequence>
<protein>
    <submittedName>
        <fullName evidence="1">Uncharacterized protein</fullName>
    </submittedName>
</protein>